<evidence type="ECO:0000259" key="6">
    <source>
        <dbReference type="PROSITE" id="PS51233"/>
    </source>
</evidence>
<feature type="compositionally biased region" description="Polar residues" evidence="2">
    <location>
        <begin position="1239"/>
        <end position="1250"/>
    </location>
</feature>
<feature type="domain" description="VWFD" evidence="6">
    <location>
        <begin position="420"/>
        <end position="607"/>
    </location>
</feature>
<evidence type="ECO:0000313" key="7">
    <source>
        <dbReference type="Proteomes" id="UP000694844"/>
    </source>
</evidence>
<organism evidence="7 8">
    <name type="scientific">Crassostrea virginica</name>
    <name type="common">Eastern oyster</name>
    <dbReference type="NCBI Taxonomy" id="6565"/>
    <lineage>
        <taxon>Eukaryota</taxon>
        <taxon>Metazoa</taxon>
        <taxon>Spiralia</taxon>
        <taxon>Lophotrochozoa</taxon>
        <taxon>Mollusca</taxon>
        <taxon>Bivalvia</taxon>
        <taxon>Autobranchia</taxon>
        <taxon>Pteriomorphia</taxon>
        <taxon>Ostreida</taxon>
        <taxon>Ostreoidea</taxon>
        <taxon>Ostreidae</taxon>
        <taxon>Crassostrea</taxon>
    </lineage>
</organism>
<reference evidence="7" key="1">
    <citation type="submission" date="2024-06" db="UniProtKB">
        <authorList>
            <consortium name="RefSeq"/>
        </authorList>
    </citation>
    <scope>NUCLEOTIDE SEQUENCE [LARGE SCALE GENOMIC DNA]</scope>
</reference>
<evidence type="ECO:0000256" key="4">
    <source>
        <dbReference type="SAM" id="SignalP"/>
    </source>
</evidence>
<dbReference type="GeneID" id="111120917"/>
<keyword evidence="3" id="KW-1133">Transmembrane helix</keyword>
<feature type="disulfide bond" evidence="1">
    <location>
        <begin position="779"/>
        <end position="789"/>
    </location>
</feature>
<dbReference type="InterPro" id="IPR001846">
    <property type="entry name" value="VWF_type-D"/>
</dbReference>
<feature type="disulfide bond" evidence="1">
    <location>
        <begin position="796"/>
        <end position="805"/>
    </location>
</feature>
<dbReference type="PROSITE" id="PS01186">
    <property type="entry name" value="EGF_2"/>
    <property type="match status" value="1"/>
</dbReference>
<evidence type="ECO:0000256" key="2">
    <source>
        <dbReference type="SAM" id="MobiDB-lite"/>
    </source>
</evidence>
<dbReference type="PROSITE" id="PS50026">
    <property type="entry name" value="EGF_3"/>
    <property type="match status" value="1"/>
</dbReference>
<keyword evidence="7" id="KW-1185">Reference proteome</keyword>
<sequence>MFPKPNGISLIFSLIFYASQTAGQLDPCVVGNHQNLDNLIKRSPSYQMDSIPLCDRYLTETWYRTKYHVISSSPPSLSYCGTLYPVWLRGNTPSDGQTLNTTACEVGFVHDCERQYTIVVKNCSSFLVYKLKPLDVCSAAYCAEPVDECVNETIQDISVSFHNITWKIRNEHKHLGLVRYDPYINLLCSFTPSDDDTLLYHIDWYVDNDTVIQGQIVDKDSLQDAFFSAEDMINASKKINSWIHCVVGAVASRKNLPCISKPSTSFFAGIEILNKTVSLARMGTAKIMFRPTIPFIPLTVDNNGRQDKHDFRVQVSFPDDPAIEQKCKLQGQAFDCEREIESFTYENRLQYDDPVNWQKVYTITVQNSDGRSYYMPSNHFRLRLKTTPSNGQAGDKIFSDVTLHDIKINVIETENAWKGKRCSSYADPHQTTFDGYQYECQDTGCITGKTYIFYKNEEFLQEVQVRHGSCWGRPRCICAVAVRAGQDVFTIDLCSGTQYINFPICKDKSLKVIKDHDFSYTIIFPTGTSVKILLYNYGLWFINLEVYPTVLDVSRTSGLCGFLDGIITNDLRREDGTFDDIGAFSYSIGNHPDAFSMSWQSKSAEDLLSMSQIEYYQLDSLSQSPRSHQLCLCDQNTVSCSYKYNGCKTKDRGKEYLCGLHTSSRRRRDIRRVASFINNEEFNGLSRVKRQTMTEVDAFTACNDAFQQSTYYDTCLSVVPNFSNETIVNCMRDLTVTGDHNLTKLHLDTALGQCQEYVLLNSTLQDENPAVTTIIINLCPNNCSNRGVCSGGNCTCDPGFGGSDCSFDVLSPPTITGILDSGICDKSEDKCDDITLYGYYFLENMGTTCYFTRDEINGSKSVMSTVSYNVRLEERTLFEGYCRLQYGLESSWITKFQFNLSNDGNHYSENYSVYVYDSNCQTFHNDSGDISFTLQNGYCFINGSCVPSGTVKTNESCWQCRPGIDINDWTWDCNITGTSDTSPITTTSLPVNASTEKSTSSMSTPSSAVSMSSDGVSSHSSPTTTTTIPTTKLTTTTVSTPIQTTQSPHASSSGTQSTTTQSSATLLVTSATEKQDISVTTTDFSNSTISSALLTNAESSTNSMIASTSSTPSNNQAGSSSPSTVSPTTLAGTISTSTLGKSESEKNKDLNSQEEELTSEIIGLIIAVTIVVFAIIATTIFMIKKWIKGKKKDDVSSEEDEVCTFPDSNRHMSTKGNFNPENLLHFESSADKFSRPPSAASTRQMPPTNDLSRIYDQKYLDQLFGVTR</sequence>
<keyword evidence="1" id="KW-1015">Disulfide bond</keyword>
<proteinExistence type="predicted"/>
<dbReference type="Pfam" id="PF23106">
    <property type="entry name" value="EGF_Teneurin"/>
    <property type="match status" value="1"/>
</dbReference>
<dbReference type="KEGG" id="cvn:111120917"/>
<dbReference type="InterPro" id="IPR000742">
    <property type="entry name" value="EGF"/>
</dbReference>
<gene>
    <name evidence="8" type="primary">LOC111120917</name>
</gene>
<dbReference type="Pfam" id="PF26129">
    <property type="entry name" value="Vwde"/>
    <property type="match status" value="1"/>
</dbReference>
<dbReference type="AlphaFoldDB" id="A0A8B8CPF0"/>
<feature type="transmembrane region" description="Helical" evidence="3">
    <location>
        <begin position="1161"/>
        <end position="1183"/>
    </location>
</feature>
<dbReference type="RefSeq" id="XP_022317672.1">
    <property type="nucleotide sequence ID" value="XM_022461964.1"/>
</dbReference>
<feature type="compositionally biased region" description="Low complexity" evidence="2">
    <location>
        <begin position="1119"/>
        <end position="1129"/>
    </location>
</feature>
<feature type="chain" id="PRO_5034145848" evidence="4">
    <location>
        <begin position="24"/>
        <end position="1268"/>
    </location>
</feature>
<evidence type="ECO:0000313" key="8">
    <source>
        <dbReference type="RefSeq" id="XP_022317672.1"/>
    </source>
</evidence>
<evidence type="ECO:0000256" key="3">
    <source>
        <dbReference type="SAM" id="Phobius"/>
    </source>
</evidence>
<feature type="compositionally biased region" description="Polar residues" evidence="2">
    <location>
        <begin position="1130"/>
        <end position="1141"/>
    </location>
</feature>
<dbReference type="Pfam" id="PF00094">
    <property type="entry name" value="VWD"/>
    <property type="match status" value="1"/>
</dbReference>
<evidence type="ECO:0000256" key="1">
    <source>
        <dbReference type="PROSITE-ProRule" id="PRU00076"/>
    </source>
</evidence>
<name>A0A8B8CPF0_CRAVI</name>
<feature type="signal peptide" evidence="4">
    <location>
        <begin position="1"/>
        <end position="23"/>
    </location>
</feature>
<keyword evidence="3" id="KW-0472">Membrane</keyword>
<dbReference type="PROSITE" id="PS51233">
    <property type="entry name" value="VWFD"/>
    <property type="match status" value="1"/>
</dbReference>
<comment type="caution">
    <text evidence="1">Lacks conserved residue(s) required for the propagation of feature annotation.</text>
</comment>
<feature type="region of interest" description="Disordered" evidence="2">
    <location>
        <begin position="1230"/>
        <end position="1250"/>
    </location>
</feature>
<feature type="compositionally biased region" description="Basic and acidic residues" evidence="2">
    <location>
        <begin position="1142"/>
        <end position="1151"/>
    </location>
</feature>
<feature type="domain" description="EGF-like" evidence="5">
    <location>
        <begin position="775"/>
        <end position="806"/>
    </location>
</feature>
<accession>A0A8B8CPF0</accession>
<dbReference type="Proteomes" id="UP000694844">
    <property type="component" value="Chromosome 1"/>
</dbReference>
<keyword evidence="4" id="KW-0732">Signal</keyword>
<dbReference type="PROSITE" id="PS00022">
    <property type="entry name" value="EGF_1"/>
    <property type="match status" value="1"/>
</dbReference>
<dbReference type="Gene3D" id="2.60.120.260">
    <property type="entry name" value="Galactose-binding domain-like"/>
    <property type="match status" value="1"/>
</dbReference>
<dbReference type="InterPro" id="IPR058727">
    <property type="entry name" value="Helical_Vwde"/>
</dbReference>
<protein>
    <submittedName>
        <fullName evidence="8">von Willebrand factor D and EGF domain-containing protein-like</fullName>
    </submittedName>
</protein>
<keyword evidence="3" id="KW-0812">Transmembrane</keyword>
<feature type="region of interest" description="Disordered" evidence="2">
    <location>
        <begin position="1103"/>
        <end position="1151"/>
    </location>
</feature>
<dbReference type="OrthoDB" id="5989069at2759"/>
<feature type="region of interest" description="Disordered" evidence="2">
    <location>
        <begin position="984"/>
        <end position="1062"/>
    </location>
</feature>
<reference evidence="8" key="2">
    <citation type="submission" date="2025-08" db="UniProtKB">
        <authorList>
            <consortium name="RefSeq"/>
        </authorList>
    </citation>
    <scope>IDENTIFICATION</scope>
    <source>
        <tissue evidence="8">Whole sample</tissue>
    </source>
</reference>
<evidence type="ECO:0000259" key="5">
    <source>
        <dbReference type="PROSITE" id="PS50026"/>
    </source>
</evidence>
<keyword evidence="1" id="KW-0245">EGF-like domain</keyword>